<organism evidence="16 17">
    <name type="scientific">Cereibacter azotoformans</name>
    <dbReference type="NCBI Taxonomy" id="43057"/>
    <lineage>
        <taxon>Bacteria</taxon>
        <taxon>Pseudomonadati</taxon>
        <taxon>Pseudomonadota</taxon>
        <taxon>Alphaproteobacteria</taxon>
        <taxon>Rhodobacterales</taxon>
        <taxon>Paracoccaceae</taxon>
        <taxon>Cereibacter</taxon>
    </lineage>
</organism>
<comment type="cofactor">
    <cofactor evidence="1 13">
        <name>Mg(2+)</name>
        <dbReference type="ChEBI" id="CHEBI:18420"/>
    </cofactor>
</comment>
<dbReference type="InterPro" id="IPR015797">
    <property type="entry name" value="NUDIX_hydrolase-like_dom_sf"/>
</dbReference>
<feature type="binding site" evidence="13">
    <location>
        <position position="324"/>
    </location>
    <ligand>
        <name>Mg(2+)</name>
        <dbReference type="ChEBI" id="CHEBI:18420"/>
        <label>1</label>
    </ligand>
</feature>
<evidence type="ECO:0000313" key="16">
    <source>
        <dbReference type="EMBL" id="PTR18055.1"/>
    </source>
</evidence>
<feature type="binding site" evidence="13">
    <location>
        <position position="271"/>
    </location>
    <ligand>
        <name>Mg(2+)</name>
        <dbReference type="ChEBI" id="CHEBI:18420"/>
        <label>1</label>
    </ligand>
</feature>
<name>A0A2T5K6K2_9RHOB</name>
<feature type="binding site" evidence="13">
    <location>
        <position position="255"/>
    </location>
    <ligand>
        <name>Mg(2+)</name>
        <dbReference type="ChEBI" id="CHEBI:18420"/>
        <label>1</label>
    </ligand>
</feature>
<evidence type="ECO:0000256" key="4">
    <source>
        <dbReference type="ARBA" id="ARBA00013297"/>
    </source>
</evidence>
<comment type="similarity">
    <text evidence="2">Belongs to the Nudix hydrolase family. NudF subfamily.</text>
</comment>
<dbReference type="EMBL" id="QAOT01000009">
    <property type="protein sequence ID" value="PTR18055.1"/>
    <property type="molecule type" value="Genomic_DNA"/>
</dbReference>
<dbReference type="PROSITE" id="PS51462">
    <property type="entry name" value="NUDIX"/>
    <property type="match status" value="1"/>
</dbReference>
<evidence type="ECO:0000256" key="11">
    <source>
        <dbReference type="ARBA" id="ARBA00033056"/>
    </source>
</evidence>
<evidence type="ECO:0000256" key="7">
    <source>
        <dbReference type="ARBA" id="ARBA00022842"/>
    </source>
</evidence>
<dbReference type="NCBIfam" id="TIGR00052">
    <property type="entry name" value="nudix-type nucleoside diphosphatase, YffH/AdpP family"/>
    <property type="match status" value="1"/>
</dbReference>
<evidence type="ECO:0000256" key="2">
    <source>
        <dbReference type="ARBA" id="ARBA00007482"/>
    </source>
</evidence>
<dbReference type="AlphaFoldDB" id="A0A2T5K6K2"/>
<dbReference type="GO" id="GO:0046872">
    <property type="term" value="F:metal ion binding"/>
    <property type="evidence" value="ECO:0007669"/>
    <property type="project" value="UniProtKB-KW"/>
</dbReference>
<dbReference type="Proteomes" id="UP000244060">
    <property type="component" value="Unassembled WGS sequence"/>
</dbReference>
<evidence type="ECO:0000256" key="10">
    <source>
        <dbReference type="ARBA" id="ARBA00030308"/>
    </source>
</evidence>
<reference evidence="16 17" key="1">
    <citation type="submission" date="2018-04" db="EMBL/GenBank/DDBJ databases">
        <title>Genomic Encyclopedia of Type Strains, Phase III (KMG-III): the genomes of soil and plant-associated and newly described type strains.</title>
        <authorList>
            <person name="Whitman W."/>
        </authorList>
    </citation>
    <scope>NUCLEOTIDE SEQUENCE [LARGE SCALE GENOMIC DNA]</scope>
    <source>
        <strain evidence="16 17">KA25</strain>
    </source>
</reference>
<dbReference type="InterPro" id="IPR004385">
    <property type="entry name" value="NDP_pyrophosphatase"/>
</dbReference>
<keyword evidence="17" id="KW-1185">Reference proteome</keyword>
<sequence>MGGAALEMRVFLCGPMADEALRALVLGEEVAGVLARLEGHALRAAGATVVPVPAGSDGVEGVLAEPGPEAAARLAYHQQAAGYRVETHEIGGAPAVVFTADPDGAEAWDPVTWNAVWGPIVAATAGDVMALWPEVPAEQVGRRYRLMLVQGASRVRAAAPAPSRRRLAASPADVSVIRRRQPYANFFAVEEYDLSFRSFGGGMSPAVNRAVFISGDAVTVVPYDPARDRVLLIEQFRPGPFGRGDGQPWLLEPIAGRIDPGETPEGSARREAVEEAGLALGELLPVASYYPTPAAKAEYLYSYVALAELPDGIEGVFGMEGEGEDIRGHLMAFDEMMELVRSGEICNGPLLLTALWLERERPGLRAARR</sequence>
<comment type="caution">
    <text evidence="16">The sequence shown here is derived from an EMBL/GenBank/DDBJ whole genome shotgun (WGS) entry which is preliminary data.</text>
</comment>
<dbReference type="GO" id="GO:0006753">
    <property type="term" value="P:nucleoside phosphate metabolic process"/>
    <property type="evidence" value="ECO:0007669"/>
    <property type="project" value="TreeGrafter"/>
</dbReference>
<keyword evidence="7 13" id="KW-0460">Magnesium</keyword>
<gene>
    <name evidence="16" type="ORF">C8J28_10910</name>
</gene>
<dbReference type="GO" id="GO:0047631">
    <property type="term" value="F:ADP-ribose diphosphatase activity"/>
    <property type="evidence" value="ECO:0007669"/>
    <property type="project" value="UniProtKB-EC"/>
</dbReference>
<evidence type="ECO:0000256" key="3">
    <source>
        <dbReference type="ARBA" id="ARBA00012453"/>
    </source>
</evidence>
<evidence type="ECO:0000256" key="8">
    <source>
        <dbReference type="ARBA" id="ARBA00025164"/>
    </source>
</evidence>
<dbReference type="EC" id="3.6.1.13" evidence="3"/>
<evidence type="ECO:0000256" key="6">
    <source>
        <dbReference type="ARBA" id="ARBA00022801"/>
    </source>
</evidence>
<dbReference type="CDD" id="cd24155">
    <property type="entry name" value="NUDIX_ADPRase"/>
    <property type="match status" value="1"/>
</dbReference>
<keyword evidence="6" id="KW-0378">Hydrolase</keyword>
<dbReference type="PANTHER" id="PTHR11839:SF5">
    <property type="entry name" value="ADP-RIBOSE PYROPHOSPHATASE"/>
    <property type="match status" value="1"/>
</dbReference>
<dbReference type="InterPro" id="IPR000086">
    <property type="entry name" value="NUDIX_hydrolase_dom"/>
</dbReference>
<proteinExistence type="inferred from homology"/>
<comment type="catalytic activity">
    <reaction evidence="12">
        <text>ADP-D-ribose + H2O = D-ribose 5-phosphate + AMP + 2 H(+)</text>
        <dbReference type="Rhea" id="RHEA:10412"/>
        <dbReference type="ChEBI" id="CHEBI:15377"/>
        <dbReference type="ChEBI" id="CHEBI:15378"/>
        <dbReference type="ChEBI" id="CHEBI:57967"/>
        <dbReference type="ChEBI" id="CHEBI:78346"/>
        <dbReference type="ChEBI" id="CHEBI:456215"/>
        <dbReference type="EC" id="3.6.1.13"/>
    </reaction>
</comment>
<dbReference type="GO" id="GO:0019144">
    <property type="term" value="F:ADP-sugar diphosphatase activity"/>
    <property type="evidence" value="ECO:0007669"/>
    <property type="project" value="TreeGrafter"/>
</dbReference>
<evidence type="ECO:0000313" key="17">
    <source>
        <dbReference type="Proteomes" id="UP000244060"/>
    </source>
</evidence>
<comment type="function">
    <text evidence="8">Acts on ADP-mannose and ADP-glucose as well as ADP-ribose. Prevents glycogen biosynthesis. The reaction catalyzed by this enzyme is a limiting step of the gluconeogenic process.</text>
</comment>
<evidence type="ECO:0000256" key="14">
    <source>
        <dbReference type="PIRSR" id="PIRSR604385-3"/>
    </source>
</evidence>
<feature type="short sequence motif" description="Nudix box" evidence="14">
    <location>
        <begin position="256"/>
        <end position="278"/>
    </location>
</feature>
<protein>
    <recommendedName>
        <fullName evidence="4">ADP-ribose pyrophosphatase</fullName>
        <ecNumber evidence="3">3.6.1.13</ecNumber>
    </recommendedName>
    <alternativeName>
        <fullName evidence="9">ADP-ribose diphosphatase</fullName>
    </alternativeName>
    <alternativeName>
        <fullName evidence="11">ADP-ribose phosphohydrolase</fullName>
    </alternativeName>
    <alternativeName>
        <fullName evidence="10">Adenosine diphosphoribose pyrophosphatase</fullName>
    </alternativeName>
</protein>
<dbReference type="GO" id="GO:0019693">
    <property type="term" value="P:ribose phosphate metabolic process"/>
    <property type="evidence" value="ECO:0007669"/>
    <property type="project" value="TreeGrafter"/>
</dbReference>
<accession>A0A2T5K6K2</accession>
<feature type="domain" description="Nudix hydrolase" evidence="15">
    <location>
        <begin position="213"/>
        <end position="353"/>
    </location>
</feature>
<keyword evidence="5 13" id="KW-0479">Metal-binding</keyword>
<dbReference type="SUPFAM" id="SSF55811">
    <property type="entry name" value="Nudix"/>
    <property type="match status" value="1"/>
</dbReference>
<dbReference type="Pfam" id="PF00293">
    <property type="entry name" value="NUDIX"/>
    <property type="match status" value="1"/>
</dbReference>
<evidence type="ECO:0000256" key="1">
    <source>
        <dbReference type="ARBA" id="ARBA00001946"/>
    </source>
</evidence>
<evidence type="ECO:0000256" key="5">
    <source>
        <dbReference type="ARBA" id="ARBA00022723"/>
    </source>
</evidence>
<dbReference type="GO" id="GO:0005829">
    <property type="term" value="C:cytosol"/>
    <property type="evidence" value="ECO:0007669"/>
    <property type="project" value="TreeGrafter"/>
</dbReference>
<evidence type="ECO:0000256" key="9">
    <source>
        <dbReference type="ARBA" id="ARBA00030162"/>
    </source>
</evidence>
<dbReference type="PANTHER" id="PTHR11839">
    <property type="entry name" value="UDP/ADP-SUGAR PYROPHOSPHATASE"/>
    <property type="match status" value="1"/>
</dbReference>
<evidence type="ECO:0000256" key="12">
    <source>
        <dbReference type="ARBA" id="ARBA00049546"/>
    </source>
</evidence>
<evidence type="ECO:0000259" key="15">
    <source>
        <dbReference type="PROSITE" id="PS51462"/>
    </source>
</evidence>
<dbReference type="Gene3D" id="3.90.79.10">
    <property type="entry name" value="Nucleoside Triphosphate Pyrophosphohydrolase"/>
    <property type="match status" value="1"/>
</dbReference>
<evidence type="ECO:0000256" key="13">
    <source>
        <dbReference type="PIRSR" id="PIRSR604385-2"/>
    </source>
</evidence>
<feature type="binding site" evidence="13">
    <location>
        <position position="275"/>
    </location>
    <ligand>
        <name>Mg(2+)</name>
        <dbReference type="ChEBI" id="CHEBI:18420"/>
        <label>1</label>
    </ligand>
</feature>